<keyword evidence="5 6" id="KW-0949">S-adenosyl-L-methionine</keyword>
<organism evidence="8 9">
    <name type="scientific">Aerophototrophica crusticola</name>
    <dbReference type="NCBI Taxonomy" id="1709002"/>
    <lineage>
        <taxon>Bacteria</taxon>
        <taxon>Pseudomonadati</taxon>
        <taxon>Pseudomonadota</taxon>
        <taxon>Alphaproteobacteria</taxon>
        <taxon>Rhodospirillales</taxon>
        <taxon>Rhodospirillaceae</taxon>
        <taxon>Aerophototrophica</taxon>
    </lineage>
</organism>
<dbReference type="InterPro" id="IPR002903">
    <property type="entry name" value="RsmH"/>
</dbReference>
<evidence type="ECO:0000256" key="2">
    <source>
        <dbReference type="ARBA" id="ARBA00022552"/>
    </source>
</evidence>
<feature type="binding site" evidence="6">
    <location>
        <position position="100"/>
    </location>
    <ligand>
        <name>S-adenosyl-L-methionine</name>
        <dbReference type="ChEBI" id="CHEBI:59789"/>
    </ligand>
</feature>
<dbReference type="FunFam" id="1.10.150.170:FF:000003">
    <property type="entry name" value="Ribosomal RNA small subunit methyltransferase H"/>
    <property type="match status" value="1"/>
</dbReference>
<dbReference type="Gene3D" id="3.40.50.150">
    <property type="entry name" value="Vaccinia Virus protein VP39"/>
    <property type="match status" value="1"/>
</dbReference>
<proteinExistence type="inferred from homology"/>
<feature type="binding site" evidence="6">
    <location>
        <position position="52"/>
    </location>
    <ligand>
        <name>S-adenosyl-L-methionine</name>
        <dbReference type="ChEBI" id="CHEBI:59789"/>
    </ligand>
</feature>
<dbReference type="KEGG" id="acru:HHL28_03390"/>
<comment type="similarity">
    <text evidence="1 6">Belongs to the methyltransferase superfamily. RsmH family.</text>
</comment>
<feature type="binding site" evidence="6">
    <location>
        <begin position="35"/>
        <end position="37"/>
    </location>
    <ligand>
        <name>S-adenosyl-L-methionine</name>
        <dbReference type="ChEBI" id="CHEBI:59789"/>
    </ligand>
</feature>
<name>A0A858R4C3_9PROT</name>
<dbReference type="PANTHER" id="PTHR11265:SF0">
    <property type="entry name" value="12S RRNA N4-METHYLCYTIDINE METHYLTRANSFERASE"/>
    <property type="match status" value="1"/>
</dbReference>
<keyword evidence="3 6" id="KW-0489">Methyltransferase</keyword>
<gene>
    <name evidence="6 8" type="primary">rsmH</name>
    <name evidence="8" type="ORF">HHL28_03390</name>
</gene>
<keyword evidence="2 6" id="KW-0698">rRNA processing</keyword>
<dbReference type="AlphaFoldDB" id="A0A858R4C3"/>
<dbReference type="GO" id="GO:0005737">
    <property type="term" value="C:cytoplasm"/>
    <property type="evidence" value="ECO:0007669"/>
    <property type="project" value="UniProtKB-SubCell"/>
</dbReference>
<comment type="catalytic activity">
    <reaction evidence="6">
        <text>cytidine(1402) in 16S rRNA + S-adenosyl-L-methionine = N(4)-methylcytidine(1402) in 16S rRNA + S-adenosyl-L-homocysteine + H(+)</text>
        <dbReference type="Rhea" id="RHEA:42928"/>
        <dbReference type="Rhea" id="RHEA-COMP:10286"/>
        <dbReference type="Rhea" id="RHEA-COMP:10287"/>
        <dbReference type="ChEBI" id="CHEBI:15378"/>
        <dbReference type="ChEBI" id="CHEBI:57856"/>
        <dbReference type="ChEBI" id="CHEBI:59789"/>
        <dbReference type="ChEBI" id="CHEBI:74506"/>
        <dbReference type="ChEBI" id="CHEBI:82748"/>
        <dbReference type="EC" id="2.1.1.199"/>
    </reaction>
</comment>
<feature type="binding site" evidence="6">
    <location>
        <position position="79"/>
    </location>
    <ligand>
        <name>S-adenosyl-L-methionine</name>
        <dbReference type="ChEBI" id="CHEBI:59789"/>
    </ligand>
</feature>
<comment type="subcellular location">
    <subcellularLocation>
        <location evidence="6">Cytoplasm</location>
    </subcellularLocation>
</comment>
<accession>A0A858R4C3</accession>
<feature type="compositionally biased region" description="Low complexity" evidence="7">
    <location>
        <begin position="266"/>
        <end position="275"/>
    </location>
</feature>
<dbReference type="PANTHER" id="PTHR11265">
    <property type="entry name" value="S-ADENOSYL-METHYLTRANSFERASE MRAW"/>
    <property type="match status" value="1"/>
</dbReference>
<evidence type="ECO:0000256" key="3">
    <source>
        <dbReference type="ARBA" id="ARBA00022603"/>
    </source>
</evidence>
<keyword evidence="9" id="KW-1185">Reference proteome</keyword>
<dbReference type="Gene3D" id="1.10.150.170">
    <property type="entry name" value="Putative methyltransferase TM0872, insert domain"/>
    <property type="match status" value="1"/>
</dbReference>
<evidence type="ECO:0000256" key="4">
    <source>
        <dbReference type="ARBA" id="ARBA00022679"/>
    </source>
</evidence>
<dbReference type="NCBIfam" id="TIGR00006">
    <property type="entry name" value="16S rRNA (cytosine(1402)-N(4))-methyltransferase RsmH"/>
    <property type="match status" value="1"/>
</dbReference>
<dbReference type="EC" id="2.1.1.199" evidence="6"/>
<evidence type="ECO:0000256" key="7">
    <source>
        <dbReference type="SAM" id="MobiDB-lite"/>
    </source>
</evidence>
<evidence type="ECO:0000256" key="6">
    <source>
        <dbReference type="HAMAP-Rule" id="MF_01007"/>
    </source>
</evidence>
<dbReference type="Pfam" id="PF01795">
    <property type="entry name" value="Methyltransf_5"/>
    <property type="match status" value="1"/>
</dbReference>
<dbReference type="SUPFAM" id="SSF81799">
    <property type="entry name" value="Putative methyltransferase TM0872, insert domain"/>
    <property type="match status" value="1"/>
</dbReference>
<sequence length="320" mass="33884">MTGTLVHIPVLRDEVVAALAPRPGAVIVDGTFGAGGYSRALLAAGCAVYGIDRDPAAIARAESLLAEYPGKLTMVPGRFGDMADLLAARGVTAVDGVALDIGVSSPQIDDPERGFSFRFDGPLDMRMGPDGPSAADLVNTLPEAELADTLWRYGEERLSRRIARAIVERRKTQPFARTGDLADLVRSVVPKSKDGIDPATRTFQGLRIAVNDELGELERGLEAAERLLAPGGRLAVVTFHSLEDRVVKEFLRARSGNNPAPSRHLPGPAAAGPAPTFRLTDRSGTKAGEAELAANPRARSARLRSAERTNAPAWVLGEAA</sequence>
<evidence type="ECO:0000256" key="5">
    <source>
        <dbReference type="ARBA" id="ARBA00022691"/>
    </source>
</evidence>
<dbReference type="PIRSF" id="PIRSF004486">
    <property type="entry name" value="MraW"/>
    <property type="match status" value="1"/>
</dbReference>
<keyword evidence="6" id="KW-0963">Cytoplasm</keyword>
<protein>
    <recommendedName>
        <fullName evidence="6">Ribosomal RNA small subunit methyltransferase H</fullName>
        <ecNumber evidence="6">2.1.1.199</ecNumber>
    </recommendedName>
    <alternativeName>
        <fullName evidence="6">16S rRNA m(4)C1402 methyltransferase</fullName>
    </alternativeName>
    <alternativeName>
        <fullName evidence="6">rRNA (cytosine-N(4)-)-methyltransferase RsmH</fullName>
    </alternativeName>
</protein>
<feature type="region of interest" description="Disordered" evidence="7">
    <location>
        <begin position="255"/>
        <end position="308"/>
    </location>
</feature>
<evidence type="ECO:0000313" key="8">
    <source>
        <dbReference type="EMBL" id="QJE72270.1"/>
    </source>
</evidence>
<dbReference type="InterPro" id="IPR023397">
    <property type="entry name" value="SAM-dep_MeTrfase_MraW_recog"/>
</dbReference>
<reference evidence="8" key="1">
    <citation type="submission" date="2020-04" db="EMBL/GenBank/DDBJ databases">
        <title>A desert anoxygenic phototrophic bacterium fixes CO2 using RubisCO under aerobic conditions.</title>
        <authorList>
            <person name="Tang K."/>
        </authorList>
    </citation>
    <scope>NUCLEOTIDE SEQUENCE [LARGE SCALE GENOMIC DNA]</scope>
    <source>
        <strain evidence="8">MIMtkB3</strain>
    </source>
</reference>
<evidence type="ECO:0000256" key="1">
    <source>
        <dbReference type="ARBA" id="ARBA00010396"/>
    </source>
</evidence>
<dbReference type="InterPro" id="IPR029063">
    <property type="entry name" value="SAM-dependent_MTases_sf"/>
</dbReference>
<evidence type="ECO:0000313" key="9">
    <source>
        <dbReference type="Proteomes" id="UP000501891"/>
    </source>
</evidence>
<dbReference type="Proteomes" id="UP000501891">
    <property type="component" value="Chromosome"/>
</dbReference>
<keyword evidence="4 6" id="KW-0808">Transferase</keyword>
<dbReference type="GO" id="GO:0071424">
    <property type="term" value="F:rRNA (cytosine-N4-)-methyltransferase activity"/>
    <property type="evidence" value="ECO:0007669"/>
    <property type="project" value="UniProtKB-UniRule"/>
</dbReference>
<dbReference type="EMBL" id="CP051775">
    <property type="protein sequence ID" value="QJE72270.1"/>
    <property type="molecule type" value="Genomic_DNA"/>
</dbReference>
<dbReference type="GO" id="GO:0070475">
    <property type="term" value="P:rRNA base methylation"/>
    <property type="evidence" value="ECO:0007669"/>
    <property type="project" value="UniProtKB-UniRule"/>
</dbReference>
<comment type="function">
    <text evidence="6">Specifically methylates the N4 position of cytidine in position 1402 (C1402) of 16S rRNA.</text>
</comment>
<dbReference type="HAMAP" id="MF_01007">
    <property type="entry name" value="16SrRNA_methyltr_H"/>
    <property type="match status" value="1"/>
</dbReference>
<feature type="binding site" evidence="6">
    <location>
        <position position="107"/>
    </location>
    <ligand>
        <name>S-adenosyl-L-methionine</name>
        <dbReference type="ChEBI" id="CHEBI:59789"/>
    </ligand>
</feature>
<dbReference type="SUPFAM" id="SSF53335">
    <property type="entry name" value="S-adenosyl-L-methionine-dependent methyltransferases"/>
    <property type="match status" value="1"/>
</dbReference>